<comment type="caution">
    <text evidence="2">The sequence shown here is derived from an EMBL/GenBank/DDBJ whole genome shotgun (WGS) entry which is preliminary data.</text>
</comment>
<evidence type="ECO:0000259" key="1">
    <source>
        <dbReference type="Pfam" id="PF08268"/>
    </source>
</evidence>
<keyword evidence="3" id="KW-1185">Reference proteome</keyword>
<feature type="domain" description="F-box associated beta-propeller type 3" evidence="1">
    <location>
        <begin position="10"/>
        <end position="136"/>
    </location>
</feature>
<sequence>MHMALRRIFDEDSACVIVAFDVDLEKFRLVSQPEFSDKNVLDMNLVVLGGCLCAIVAYKERRVEIWVMKEYGIKESWANLTSVSLVFDESNARLQLNPLAYSRSGDQVLQSHNNTRLSWYDLVKMEFRNVKVCGLPSWLYAGVCVESLVSLNGYGEESETDAFFLKNYKLVRLKKAQNVGHLLDQHAVSSDEGNMCNLIPLWPTSLGTSCFQQGATFYKQMF</sequence>
<dbReference type="Proteomes" id="UP001187471">
    <property type="component" value="Unassembled WGS sequence"/>
</dbReference>
<gene>
    <name evidence="2" type="ORF">RJ640_012225</name>
</gene>
<evidence type="ECO:0000313" key="3">
    <source>
        <dbReference type="Proteomes" id="UP001187471"/>
    </source>
</evidence>
<reference evidence="2" key="1">
    <citation type="submission" date="2022-12" db="EMBL/GenBank/DDBJ databases">
        <title>Draft genome assemblies for two species of Escallonia (Escalloniales).</title>
        <authorList>
            <person name="Chanderbali A."/>
            <person name="Dervinis C."/>
            <person name="Anghel I."/>
            <person name="Soltis D."/>
            <person name="Soltis P."/>
            <person name="Zapata F."/>
        </authorList>
    </citation>
    <scope>NUCLEOTIDE SEQUENCE</scope>
    <source>
        <strain evidence="2">UCBG92.1500</strain>
        <tissue evidence="2">Leaf</tissue>
    </source>
</reference>
<dbReference type="EMBL" id="JAVXUO010000058">
    <property type="protein sequence ID" value="KAK2995763.1"/>
    <property type="molecule type" value="Genomic_DNA"/>
</dbReference>
<accession>A0AA88RTA2</accession>
<name>A0AA88RTA2_9ASTE</name>
<organism evidence="2 3">
    <name type="scientific">Escallonia rubra</name>
    <dbReference type="NCBI Taxonomy" id="112253"/>
    <lineage>
        <taxon>Eukaryota</taxon>
        <taxon>Viridiplantae</taxon>
        <taxon>Streptophyta</taxon>
        <taxon>Embryophyta</taxon>
        <taxon>Tracheophyta</taxon>
        <taxon>Spermatophyta</taxon>
        <taxon>Magnoliopsida</taxon>
        <taxon>eudicotyledons</taxon>
        <taxon>Gunneridae</taxon>
        <taxon>Pentapetalae</taxon>
        <taxon>asterids</taxon>
        <taxon>campanulids</taxon>
        <taxon>Escalloniales</taxon>
        <taxon>Escalloniaceae</taxon>
        <taxon>Escallonia</taxon>
    </lineage>
</organism>
<protein>
    <recommendedName>
        <fullName evidence="1">F-box associated beta-propeller type 3 domain-containing protein</fullName>
    </recommendedName>
</protein>
<dbReference type="Pfam" id="PF08268">
    <property type="entry name" value="FBA_3"/>
    <property type="match status" value="1"/>
</dbReference>
<evidence type="ECO:0000313" key="2">
    <source>
        <dbReference type="EMBL" id="KAK2995763.1"/>
    </source>
</evidence>
<proteinExistence type="predicted"/>
<dbReference type="NCBIfam" id="TIGR01640">
    <property type="entry name" value="F_box_assoc_1"/>
    <property type="match status" value="1"/>
</dbReference>
<dbReference type="InterPro" id="IPR017451">
    <property type="entry name" value="F-box-assoc_interact_dom"/>
</dbReference>
<dbReference type="InterPro" id="IPR013187">
    <property type="entry name" value="F-box-assoc_dom_typ3"/>
</dbReference>
<dbReference type="AlphaFoldDB" id="A0AA88RTA2"/>